<dbReference type="EMBL" id="WEGK01000006">
    <property type="protein sequence ID" value="MQY20137.1"/>
    <property type="molecule type" value="Genomic_DNA"/>
</dbReference>
<dbReference type="AlphaFoldDB" id="A0A7K0D3A1"/>
<protein>
    <submittedName>
        <fullName evidence="1">Uncharacterized protein</fullName>
    </submittedName>
</protein>
<reference evidence="1 2" key="1">
    <citation type="submission" date="2019-10" db="EMBL/GenBank/DDBJ databases">
        <title>Nocardia macrotermitis sp. nov. and Nocardia aurantia sp. nov., isolated from the gut of fungus growing-termite Macrotermes natalensis.</title>
        <authorList>
            <person name="Benndorf R."/>
            <person name="Schwitalla J."/>
            <person name="Martin K."/>
            <person name="De Beer W."/>
            <person name="Kaster A.-K."/>
            <person name="Vollmers J."/>
            <person name="Poulsen M."/>
            <person name="Beemelmanns C."/>
        </authorList>
    </citation>
    <scope>NUCLEOTIDE SEQUENCE [LARGE SCALE GENOMIC DNA]</scope>
    <source>
        <strain evidence="1 2">RB20</strain>
    </source>
</reference>
<evidence type="ECO:0000313" key="2">
    <source>
        <dbReference type="Proteomes" id="UP000438448"/>
    </source>
</evidence>
<keyword evidence="2" id="KW-1185">Reference proteome</keyword>
<accession>A0A7K0D3A1</accession>
<sequence>MRAAASPKPRLKEFATELRGWSGGLSALAWVSAKYGATAVFLARVDTEMEDPEGWLAVSRLYADHGDGLARFTAQFAAAAHEYRPQGLPNLLGETIRSYQLKVPPAVRAVMCGPARGEVGAVVETEESVYRFLADPSRPRRVYHPLAMRRYASILLAKRPEFADDPGALESFDVALAALRQFGEPDRPRADPTEAQRRHVDELLCAQVRADTRLFDDPYLDEAYLRARNTMLRWAIDGRELDNAAVLYTKLRAARLDGQRAERVVAEHEQPVAEPIAVPASLSEPMDLRRVPDADILRRAAAVVRAVAAPGPDDCADCWEKTTAISILNDGVAQESTSATVVAAWSAQRPSGHRTRPRGAVTASAIAATELVSALLFLGASAVTQTGDLPEVFRDAAAIGRLSRRQAEITNLLYRCGFDIDGDGE</sequence>
<gene>
    <name evidence="1" type="ORF">NRB20_32330</name>
</gene>
<organism evidence="1 2">
    <name type="scientific">Nocardia macrotermitis</name>
    <dbReference type="NCBI Taxonomy" id="2585198"/>
    <lineage>
        <taxon>Bacteria</taxon>
        <taxon>Bacillati</taxon>
        <taxon>Actinomycetota</taxon>
        <taxon>Actinomycetes</taxon>
        <taxon>Mycobacteriales</taxon>
        <taxon>Nocardiaceae</taxon>
        <taxon>Nocardia</taxon>
    </lineage>
</organism>
<evidence type="ECO:0000313" key="1">
    <source>
        <dbReference type="EMBL" id="MQY20137.1"/>
    </source>
</evidence>
<proteinExistence type="predicted"/>
<name>A0A7K0D3A1_9NOCA</name>
<comment type="caution">
    <text evidence="1">The sequence shown here is derived from an EMBL/GenBank/DDBJ whole genome shotgun (WGS) entry which is preliminary data.</text>
</comment>
<dbReference type="Proteomes" id="UP000438448">
    <property type="component" value="Unassembled WGS sequence"/>
</dbReference>